<name>A0A7G2BZ37_9TRYP</name>
<feature type="compositionally biased region" description="Polar residues" evidence="1">
    <location>
        <begin position="1254"/>
        <end position="1263"/>
    </location>
</feature>
<feature type="compositionally biased region" description="Basic and acidic residues" evidence="1">
    <location>
        <begin position="1288"/>
        <end position="1304"/>
    </location>
</feature>
<proteinExistence type="predicted"/>
<organism evidence="2 3">
    <name type="scientific">Angomonas deanei</name>
    <dbReference type="NCBI Taxonomy" id="59799"/>
    <lineage>
        <taxon>Eukaryota</taxon>
        <taxon>Discoba</taxon>
        <taxon>Euglenozoa</taxon>
        <taxon>Kinetoplastea</taxon>
        <taxon>Metakinetoplastina</taxon>
        <taxon>Trypanosomatida</taxon>
        <taxon>Trypanosomatidae</taxon>
        <taxon>Strigomonadinae</taxon>
        <taxon>Angomonas</taxon>
    </lineage>
</organism>
<dbReference type="EMBL" id="LR877145">
    <property type="protein sequence ID" value="CAD2212809.1"/>
    <property type="molecule type" value="Genomic_DNA"/>
</dbReference>
<accession>A0A7G2BZ37</accession>
<evidence type="ECO:0000256" key="1">
    <source>
        <dbReference type="SAM" id="MobiDB-lite"/>
    </source>
</evidence>
<feature type="region of interest" description="Disordered" evidence="1">
    <location>
        <begin position="596"/>
        <end position="616"/>
    </location>
</feature>
<evidence type="ECO:0000313" key="3">
    <source>
        <dbReference type="Proteomes" id="UP000515908"/>
    </source>
</evidence>
<reference evidence="2 3" key="1">
    <citation type="submission" date="2020-08" db="EMBL/GenBank/DDBJ databases">
        <authorList>
            <person name="Newling K."/>
            <person name="Davey J."/>
            <person name="Forrester S."/>
        </authorList>
    </citation>
    <scope>NUCLEOTIDE SEQUENCE [LARGE SCALE GENOMIC DNA]</scope>
    <source>
        <strain evidence="3">Crithidia deanei Carvalho (ATCC PRA-265)</strain>
    </source>
</reference>
<dbReference type="Proteomes" id="UP000515908">
    <property type="component" value="Chromosome 01"/>
</dbReference>
<feature type="compositionally biased region" description="Basic residues" evidence="1">
    <location>
        <begin position="598"/>
        <end position="607"/>
    </location>
</feature>
<keyword evidence="3" id="KW-1185">Reference proteome</keyword>
<feature type="region of interest" description="Disordered" evidence="1">
    <location>
        <begin position="689"/>
        <end position="752"/>
    </location>
</feature>
<protein>
    <submittedName>
        <fullName evidence="2">Uncharacterized protein</fullName>
    </submittedName>
</protein>
<feature type="region of interest" description="Disordered" evidence="1">
    <location>
        <begin position="1252"/>
        <end position="1304"/>
    </location>
</feature>
<evidence type="ECO:0000313" key="2">
    <source>
        <dbReference type="EMBL" id="CAD2212809.1"/>
    </source>
</evidence>
<feature type="compositionally biased region" description="Low complexity" evidence="1">
    <location>
        <begin position="706"/>
        <end position="715"/>
    </location>
</feature>
<feature type="compositionally biased region" description="Polar residues" evidence="1">
    <location>
        <begin position="689"/>
        <end position="698"/>
    </location>
</feature>
<sequence>MHLTAPGLVVAHLRLENLSCLQEPIRISLTALRLDESVSALFPPGSHGVVSLPVAPVTRDDEGQILLHMSRESSTTIRNSGSKDLIITSRCEDMPIVMCGTESPANERRPSSFVMEEVGGVKLTAHSNVKVYWRLVGVPPLTEEQIALLSDCHLVRLQTTVQVCVQEVVESRAMNVLRSLTRLHYPVKDQCLLVIPVTVSLAVSEGVAEPRQINFGTVAVGNRHRPKPEDATANPTTVQVLLRNLSEFLPLQLQVECQPVIRFSSTRVEIPPGGSLTVDASLQLKQIPTQGPFRYQAFFVNQLNAENDIAVTFTGQYYWKVFSLTYQDADVKDSTSLPPLRIESTSAPSILSEVRWNVSGTEQATELMLSVKHNSELEGMLELQLLNYDATSTLDRLTFQQGGEDAGKADGGAGNSGGTKPRAQQIQKIRLRCVLTDGTCLTKLANVFFGSRKLQVDNWTFDNMGENEKRLRSSTSNNMWLGTVAFLSALTDDEDIEIFGVLEPFNTFTVPSKLLVRPLRPNSLSFYSGDVTLTNICESYDCDLTVRVLFSDHLSLPLRVEVKTLAVRSPEHSTSNLKSPRSSTHEVTSTVFASVKSNKGHQHHHKQSAPEGGKSTVHNVRVPAKSNVALQVFITCLGDGDNNNTQIQQSLLEQYLALVVMDSNAPFCVNTLRVGVVPLIMDEDESSYESLRGSTSTGEMRAVDTSSNGNNSNSNCALEANPEHDRLTGSSGEALTNTPITLPTKGSQAEIGGAGDTLRELKIPDLAMPATPTRVLSLKNCTKVPGCQGAYTLALSFPKEEAPQPEIAIRNNLQDRPVEYQVSVVSQGPQPWLLLGSTSALLQAGETQCLRLNVLSVDAGSFVGYLAITNSANSGEVAYLRLSADVFLPSTGEGLFEVIDSSGQRVTSNTARLVPMGHLYGGGSTRAHVALEIVNRGNVALEFPVSVVNPFRQELKPLQQLNPLYAREVSLTSTDFMQTELPSSQGGYAFNGKLVVCHVYGVPTGSGQKYVVVDPKSRVRLVLLLTCDELRTPPGYGLSCEADVVFRCKQTRDSHFTFKAKFDLFPPSFEVVRDYYLIIKGEEPYCETRVVVRNILKAKQTFAFRSQSPIIYVIAGTGSEEEDKIQFDNMGETNVSGFFSFATAEIPAESEGYFLVRLDTTRAAALSGRDGGLQLNEHAHILNEGNPTERVRINFSASREDAGDGTVHPLKYGGQHISEHFVFRFSQKFTRVMTDNEERALSLFRLYESKRGTGSENLDSSPSSDDEENTNRSLGAGLDTTASSTPHMSERRSRALESEHSPGRVRPPDWKAFHQLLLDLIWIVDELVFYSILLCNSRRIEGYCSFVAATVVNHPVMQAWWKSKDVVPTAGEECVFARLVETLDTLPCATPSVS</sequence>
<dbReference type="PANTHER" id="PTHR39211">
    <property type="entry name" value="CHROMOSOME 7, WHOLE GENOME SHOTGUN SEQUENCE"/>
    <property type="match status" value="1"/>
</dbReference>
<dbReference type="VEuPathDB" id="TriTrypDB:ADEAN_000022100"/>
<feature type="region of interest" description="Disordered" evidence="1">
    <location>
        <begin position="402"/>
        <end position="422"/>
    </location>
</feature>
<feature type="compositionally biased region" description="Polar residues" evidence="1">
    <location>
        <begin position="728"/>
        <end position="747"/>
    </location>
</feature>
<gene>
    <name evidence="2" type="ORF">ADEAN_000022100</name>
</gene>
<dbReference type="PANTHER" id="PTHR39211:SF1">
    <property type="entry name" value="ABNORMAL SPINDLE-LIKE MICROCEPHALY-ASSOCIATED PROTEIN ASH DOMAIN-CONTAINING PROTEIN"/>
    <property type="match status" value="1"/>
</dbReference>